<evidence type="ECO:0000259" key="1">
    <source>
        <dbReference type="PROSITE" id="PS50011"/>
    </source>
</evidence>
<dbReference type="GO" id="GO:0005524">
    <property type="term" value="F:ATP binding"/>
    <property type="evidence" value="ECO:0007669"/>
    <property type="project" value="InterPro"/>
</dbReference>
<dbReference type="SUPFAM" id="SSF56112">
    <property type="entry name" value="Protein kinase-like (PK-like)"/>
    <property type="match status" value="1"/>
</dbReference>
<reference evidence="2" key="1">
    <citation type="submission" date="2023-05" db="EMBL/GenBank/DDBJ databases">
        <authorList>
            <person name="Huff M."/>
        </authorList>
    </citation>
    <scope>NUCLEOTIDE SEQUENCE</scope>
</reference>
<dbReference type="InterPro" id="IPR000719">
    <property type="entry name" value="Prot_kinase_dom"/>
</dbReference>
<organism evidence="2 3">
    <name type="scientific">Fraxinus pennsylvanica</name>
    <dbReference type="NCBI Taxonomy" id="56036"/>
    <lineage>
        <taxon>Eukaryota</taxon>
        <taxon>Viridiplantae</taxon>
        <taxon>Streptophyta</taxon>
        <taxon>Embryophyta</taxon>
        <taxon>Tracheophyta</taxon>
        <taxon>Spermatophyta</taxon>
        <taxon>Magnoliopsida</taxon>
        <taxon>eudicotyledons</taxon>
        <taxon>Gunneridae</taxon>
        <taxon>Pentapetalae</taxon>
        <taxon>asterids</taxon>
        <taxon>lamiids</taxon>
        <taxon>Lamiales</taxon>
        <taxon>Oleaceae</taxon>
        <taxon>Oleeae</taxon>
        <taxon>Fraxinus</taxon>
    </lineage>
</organism>
<sequence>MAEAKENGDPAQESDFKGVAKLIDFSLCVALPPGESQLEVDTIVKTTGYMDRDYLTSGIITEKVDVYMFGIVLLELLAGRGLSQVDHKYIPLVEYVQNHENVLSKILDPIILEERGEIEHQLQAFWRLALRFDDINYGNCNFVEFFDSLPALHKLYMDFYFMLTMSQENTDASPVLDFLKVQDYSNVLLNQLQEVKVLSITGAISKMTLTKLLLEKSPKLKRMVIQHKSNLFCLAPRKLM</sequence>
<dbReference type="EMBL" id="OU503052">
    <property type="protein sequence ID" value="CAI9781026.1"/>
    <property type="molecule type" value="Genomic_DNA"/>
</dbReference>
<proteinExistence type="predicted"/>
<dbReference type="Gene3D" id="1.10.510.10">
    <property type="entry name" value="Transferase(Phosphotransferase) domain 1"/>
    <property type="match status" value="1"/>
</dbReference>
<evidence type="ECO:0000313" key="2">
    <source>
        <dbReference type="EMBL" id="CAI9781026.1"/>
    </source>
</evidence>
<dbReference type="AlphaFoldDB" id="A0AAD2A711"/>
<dbReference type="InterPro" id="IPR046958">
    <property type="entry name" value="RBK1/2/STUNTED"/>
</dbReference>
<dbReference type="GO" id="GO:0004672">
    <property type="term" value="F:protein kinase activity"/>
    <property type="evidence" value="ECO:0007669"/>
    <property type="project" value="InterPro"/>
</dbReference>
<protein>
    <recommendedName>
        <fullName evidence="1">Protein kinase domain-containing protein</fullName>
    </recommendedName>
</protein>
<dbReference type="PROSITE" id="PS50011">
    <property type="entry name" value="PROTEIN_KINASE_DOM"/>
    <property type="match status" value="1"/>
</dbReference>
<accession>A0AAD2A711</accession>
<dbReference type="Proteomes" id="UP000834106">
    <property type="component" value="Chromosome 17"/>
</dbReference>
<keyword evidence="3" id="KW-1185">Reference proteome</keyword>
<gene>
    <name evidence="2" type="ORF">FPE_LOCUS28456</name>
</gene>
<dbReference type="PANTHER" id="PTHR47987">
    <property type="entry name" value="OS08G0249100 PROTEIN"/>
    <property type="match status" value="1"/>
</dbReference>
<feature type="domain" description="Protein kinase" evidence="1">
    <location>
        <begin position="1"/>
        <end position="156"/>
    </location>
</feature>
<name>A0AAD2A711_9LAMI</name>
<dbReference type="InterPro" id="IPR011009">
    <property type="entry name" value="Kinase-like_dom_sf"/>
</dbReference>
<evidence type="ECO:0000313" key="3">
    <source>
        <dbReference type="Proteomes" id="UP000834106"/>
    </source>
</evidence>